<dbReference type="PROSITE" id="PS50994">
    <property type="entry name" value="INTEGRASE"/>
    <property type="match status" value="1"/>
</dbReference>
<keyword evidence="5" id="KW-1185">Reference proteome</keyword>
<dbReference type="EMBL" id="CP065425">
    <property type="protein sequence ID" value="QQZ09505.1"/>
    <property type="molecule type" value="Genomic_DNA"/>
</dbReference>
<dbReference type="InterPro" id="IPR048020">
    <property type="entry name" value="Transpos_IS3"/>
</dbReference>
<dbReference type="Proteomes" id="UP000595691">
    <property type="component" value="Chromosome"/>
</dbReference>
<gene>
    <name evidence="3" type="ORF">I5776_00355</name>
    <name evidence="4" type="ORF">I5776_00920</name>
</gene>
<dbReference type="InterPro" id="IPR001584">
    <property type="entry name" value="Integrase_cat-core"/>
</dbReference>
<evidence type="ECO:0000259" key="2">
    <source>
        <dbReference type="PROSITE" id="PS50994"/>
    </source>
</evidence>
<dbReference type="Pfam" id="PF13333">
    <property type="entry name" value="rve_2"/>
    <property type="match status" value="1"/>
</dbReference>
<dbReference type="InterPro" id="IPR036397">
    <property type="entry name" value="RNaseH_sf"/>
</dbReference>
<dbReference type="InterPro" id="IPR010921">
    <property type="entry name" value="Trp_repressor/repl_initiator"/>
</dbReference>
<dbReference type="RefSeq" id="WP_202778511.1">
    <property type="nucleotide sequence ID" value="NZ_CP065425.1"/>
</dbReference>
<dbReference type="EMBL" id="CP065425">
    <property type="protein sequence ID" value="QQZ09596.1"/>
    <property type="molecule type" value="Genomic_DNA"/>
</dbReference>
<dbReference type="SUPFAM" id="SSF46689">
    <property type="entry name" value="Homeodomain-like"/>
    <property type="match status" value="1"/>
</dbReference>
<dbReference type="InterPro" id="IPR055247">
    <property type="entry name" value="InsJ-like_HTH"/>
</dbReference>
<dbReference type="NCBIfam" id="NF033516">
    <property type="entry name" value="transpos_IS3"/>
    <property type="match status" value="1"/>
</dbReference>
<sequence length="449" mass="52944">MSKYSFELKLRAVLDYLEGKDSFQIVASRFNVSLTPLKNWVAHYRKNGEAGLISNYTNYDIQFKMDVLNYMSEFGASLTQAAAVYNISSPSTILQWQRQVERLGVDALLPKKKGRPSMKKEIKKSVPVEGSYEALQAENERLRMEIAYLKKLRGLNSRKRKITEQDKAQIIYELRHEFKVIELVKIAGIPRSTYYYWVKQMDRPDKYKEMKELIKQIFEEHQGRYGYRRITLELRNKGYTINHKTVRRLMIELGLKCLVRMKKYRSYRGQVGKTAPNILERDFHASKPNEKWVTDVTEFHLHGEKLYLSPIMDLYNGEIIAYNIEHRPVFSLVSKMLDEAFDRLNEEDTPILHSDQGWHYQMNQYRSALKERGIIQSMSRKGNCLDNAVMENFFGLLKSELLYLKEFESMEHFKVELVNYIHYYNHKRIKAKLKGMSPVQYRTHAPVAA</sequence>
<dbReference type="InterPro" id="IPR025948">
    <property type="entry name" value="HTH-like_dom"/>
</dbReference>
<dbReference type="Pfam" id="PF13518">
    <property type="entry name" value="HTH_28"/>
    <property type="match status" value="1"/>
</dbReference>
<dbReference type="SUPFAM" id="SSF53098">
    <property type="entry name" value="Ribonuclease H-like"/>
    <property type="match status" value="1"/>
</dbReference>
<evidence type="ECO:0000313" key="4">
    <source>
        <dbReference type="EMBL" id="QQZ09596.1"/>
    </source>
</evidence>
<evidence type="ECO:0000256" key="1">
    <source>
        <dbReference type="ARBA" id="ARBA00002286"/>
    </source>
</evidence>
<protein>
    <submittedName>
        <fullName evidence="3">IS3 family transposase</fullName>
    </submittedName>
</protein>
<dbReference type="PANTHER" id="PTHR46889">
    <property type="entry name" value="TRANSPOSASE INSF FOR INSERTION SEQUENCE IS3B-RELATED"/>
    <property type="match status" value="1"/>
</dbReference>
<feature type="domain" description="Integrase catalytic" evidence="2">
    <location>
        <begin position="284"/>
        <end position="446"/>
    </location>
</feature>
<dbReference type="InterPro" id="IPR012337">
    <property type="entry name" value="RNaseH-like_sf"/>
</dbReference>
<dbReference type="InterPro" id="IPR050900">
    <property type="entry name" value="Transposase_IS3/IS150/IS904"/>
</dbReference>
<proteinExistence type="predicted"/>
<dbReference type="Pfam" id="PF00665">
    <property type="entry name" value="rve"/>
    <property type="match status" value="1"/>
</dbReference>
<dbReference type="PANTHER" id="PTHR46889:SF4">
    <property type="entry name" value="TRANSPOSASE INSO FOR INSERTION SEQUENCE ELEMENT IS911B-RELATED"/>
    <property type="match status" value="1"/>
</dbReference>
<accession>A0ABX7E2M5</accession>
<comment type="function">
    <text evidence="1">Involved in the transposition of the insertion sequence.</text>
</comment>
<dbReference type="InterPro" id="IPR009057">
    <property type="entry name" value="Homeodomain-like_sf"/>
</dbReference>
<reference evidence="3 5" key="1">
    <citation type="submission" date="2020-11" db="EMBL/GenBank/DDBJ databases">
        <title>Taxonomic evaluation of the Bacillus sporothermodurans group of bacteria based on whole genome sequences.</title>
        <authorList>
            <person name="Fiedler G."/>
            <person name="Herbstmann A.-D."/>
            <person name="Doll E."/>
            <person name="Wenning M."/>
            <person name="Brinks E."/>
            <person name="Kabisch J."/>
            <person name="Breitenwieser F."/>
            <person name="Lappann M."/>
            <person name="Boehnlein C."/>
            <person name="Franz C."/>
        </authorList>
    </citation>
    <scope>NUCLEOTIDE SEQUENCE [LARGE SCALE GENOMIC DNA]</scope>
    <source>
        <strain evidence="3 5">JCM 19841</strain>
    </source>
</reference>
<name>A0ABX7E2M5_9BACI</name>
<dbReference type="SUPFAM" id="SSF48295">
    <property type="entry name" value="TrpR-like"/>
    <property type="match status" value="1"/>
</dbReference>
<dbReference type="Gene3D" id="3.30.420.10">
    <property type="entry name" value="Ribonuclease H-like superfamily/Ribonuclease H"/>
    <property type="match status" value="1"/>
</dbReference>
<dbReference type="InterPro" id="IPR036388">
    <property type="entry name" value="WH-like_DNA-bd_sf"/>
</dbReference>
<evidence type="ECO:0000313" key="5">
    <source>
        <dbReference type="Proteomes" id="UP000595691"/>
    </source>
</evidence>
<dbReference type="Gene3D" id="1.10.10.10">
    <property type="entry name" value="Winged helix-like DNA-binding domain superfamily/Winged helix DNA-binding domain"/>
    <property type="match status" value="2"/>
</dbReference>
<dbReference type="Pfam" id="PF13276">
    <property type="entry name" value="HTH_21"/>
    <property type="match status" value="1"/>
</dbReference>
<evidence type="ECO:0000313" key="3">
    <source>
        <dbReference type="EMBL" id="QQZ09505.1"/>
    </source>
</evidence>
<organism evidence="3 5">
    <name type="scientific">Heyndrickxia vini</name>
    <dbReference type="NCBI Taxonomy" id="1476025"/>
    <lineage>
        <taxon>Bacteria</taxon>
        <taxon>Bacillati</taxon>
        <taxon>Bacillota</taxon>
        <taxon>Bacilli</taxon>
        <taxon>Bacillales</taxon>
        <taxon>Bacillaceae</taxon>
        <taxon>Heyndrickxia</taxon>
    </lineage>
</organism>